<evidence type="ECO:0000256" key="1">
    <source>
        <dbReference type="PROSITE-ProRule" id="PRU00339"/>
    </source>
</evidence>
<evidence type="ECO:0000313" key="2">
    <source>
        <dbReference type="EMBL" id="SHG19316.1"/>
    </source>
</evidence>
<dbReference type="OrthoDB" id="9803982at2"/>
<accession>A0A1M5HTN1</accession>
<dbReference type="Proteomes" id="UP000184532">
    <property type="component" value="Unassembled WGS sequence"/>
</dbReference>
<dbReference type="Pfam" id="PF13181">
    <property type="entry name" value="TPR_8"/>
    <property type="match status" value="3"/>
</dbReference>
<dbReference type="SUPFAM" id="SSF48452">
    <property type="entry name" value="TPR-like"/>
    <property type="match status" value="2"/>
</dbReference>
<dbReference type="Pfam" id="PF13174">
    <property type="entry name" value="TPR_6"/>
    <property type="match status" value="1"/>
</dbReference>
<reference evidence="3" key="1">
    <citation type="submission" date="2016-11" db="EMBL/GenBank/DDBJ databases">
        <authorList>
            <person name="Varghese N."/>
            <person name="Submissions S."/>
        </authorList>
    </citation>
    <scope>NUCLEOTIDE SEQUENCE [LARGE SCALE GENOMIC DNA]</scope>
    <source>
        <strain evidence="3">DSM 22638</strain>
    </source>
</reference>
<dbReference type="EMBL" id="FQWL01000001">
    <property type="protein sequence ID" value="SHG19316.1"/>
    <property type="molecule type" value="Genomic_DNA"/>
</dbReference>
<protein>
    <submittedName>
        <fullName evidence="2">Tetratricopeptide repeat-containing protein</fullName>
    </submittedName>
</protein>
<dbReference type="SMART" id="SM00028">
    <property type="entry name" value="TPR"/>
    <property type="match status" value="11"/>
</dbReference>
<dbReference type="PANTHER" id="PTHR12558">
    <property type="entry name" value="CELL DIVISION CYCLE 16,23,27"/>
    <property type="match status" value="1"/>
</dbReference>
<keyword evidence="1" id="KW-0802">TPR repeat</keyword>
<gene>
    <name evidence="2" type="ORF">SAMN04488116_0192</name>
</gene>
<dbReference type="PANTHER" id="PTHR12558:SF13">
    <property type="entry name" value="CELL DIVISION CYCLE PROTEIN 27 HOMOLOG"/>
    <property type="match status" value="1"/>
</dbReference>
<dbReference type="SUPFAM" id="SSF81901">
    <property type="entry name" value="HCP-like"/>
    <property type="match status" value="1"/>
</dbReference>
<organism evidence="2 3">
    <name type="scientific">Flagellimonas flava</name>
    <dbReference type="NCBI Taxonomy" id="570519"/>
    <lineage>
        <taxon>Bacteria</taxon>
        <taxon>Pseudomonadati</taxon>
        <taxon>Bacteroidota</taxon>
        <taxon>Flavobacteriia</taxon>
        <taxon>Flavobacteriales</taxon>
        <taxon>Flavobacteriaceae</taxon>
        <taxon>Flagellimonas</taxon>
    </lineage>
</organism>
<dbReference type="RefSeq" id="WP_073176046.1">
    <property type="nucleotide sequence ID" value="NZ_FQWL01000001.1"/>
</dbReference>
<name>A0A1M5HTN1_9FLAO</name>
<dbReference type="GO" id="GO:0051301">
    <property type="term" value="P:cell division"/>
    <property type="evidence" value="ECO:0007669"/>
    <property type="project" value="TreeGrafter"/>
</dbReference>
<dbReference type="AlphaFoldDB" id="A0A1M5HTN1"/>
<dbReference type="STRING" id="570519.SAMN04488116_0192"/>
<dbReference type="InterPro" id="IPR019734">
    <property type="entry name" value="TPR_rpt"/>
</dbReference>
<proteinExistence type="predicted"/>
<dbReference type="Gene3D" id="1.25.40.10">
    <property type="entry name" value="Tetratricopeptide repeat domain"/>
    <property type="match status" value="2"/>
</dbReference>
<sequence length="462" mass="54131">MALDSNENPDKSISKFESMLKTDDVYFFDAEDFEEIIHHYLNNGKISLGKKAIQIGLEQHPNSMELKLLRVEVLVFEDQYDVAERLLDEIQNIDAHNEEIYIQRANIQSKQDNHQEAVNLLLDALHLTENSFDIHSLLGMEYLFMDDYEKAKRSFMKCVEFDDSDYSSLYNVVYCFEFLEDFDGAIVYLNTYLERNPYCEVAWHQLGKIYLSKKMFKEALTSFDFAIISDDSFIGAYFEKAKVLEKLGRYNEAIENYETTISIEDPTSHAYLRIGKCHEKLGNNDLAKYYYYNTVHEDPLLDKGWLAITDFHFKMENYEKALYYINKAINIDGENPIYWKKCAKIYFVLKNYDEADFAYKQAVDLGNYEFDTWKNWAEVLKNIGDYGSSIQVLVQGLEFYPESAELVYKLAGVYLKNGEVLNAKEKLAQAMQMDVEKLHQFEEEFPELQKVVWISEIKKTST</sequence>
<dbReference type="InterPro" id="IPR011990">
    <property type="entry name" value="TPR-like_helical_dom_sf"/>
</dbReference>
<dbReference type="PROSITE" id="PS50005">
    <property type="entry name" value="TPR"/>
    <property type="match status" value="3"/>
</dbReference>
<feature type="repeat" description="TPR" evidence="1">
    <location>
        <begin position="234"/>
        <end position="267"/>
    </location>
</feature>
<feature type="repeat" description="TPR" evidence="1">
    <location>
        <begin position="132"/>
        <end position="165"/>
    </location>
</feature>
<feature type="repeat" description="TPR" evidence="1">
    <location>
        <begin position="302"/>
        <end position="335"/>
    </location>
</feature>
<keyword evidence="3" id="KW-1185">Reference proteome</keyword>
<evidence type="ECO:0000313" key="3">
    <source>
        <dbReference type="Proteomes" id="UP000184532"/>
    </source>
</evidence>